<reference evidence="2" key="1">
    <citation type="journal article" date="2021" name="Front. Microbiol.">
        <title>Comprehensive Comparative Genomics and Phenotyping of Methylobacterium Species.</title>
        <authorList>
            <person name="Alessa O."/>
            <person name="Ogura Y."/>
            <person name="Fujitani Y."/>
            <person name="Takami H."/>
            <person name="Hayashi T."/>
            <person name="Sahin N."/>
            <person name="Tani A."/>
        </authorList>
    </citation>
    <scope>NUCLEOTIDE SEQUENCE</scope>
    <source>
        <strain evidence="2">KCTC 52305</strain>
    </source>
</reference>
<protein>
    <recommendedName>
        <fullName evidence="4">MARCKS-like protein</fullName>
    </recommendedName>
</protein>
<dbReference type="EMBL" id="BPQH01000041">
    <property type="protein sequence ID" value="GJD53924.1"/>
    <property type="molecule type" value="Genomic_DNA"/>
</dbReference>
<proteinExistence type="predicted"/>
<feature type="compositionally biased region" description="Basic and acidic residues" evidence="1">
    <location>
        <begin position="46"/>
        <end position="85"/>
    </location>
</feature>
<keyword evidence="3" id="KW-1185">Reference proteome</keyword>
<feature type="compositionally biased region" description="Basic and acidic residues" evidence="1">
    <location>
        <begin position="1"/>
        <end position="22"/>
    </location>
</feature>
<gene>
    <name evidence="2" type="ORF">OPKNFCMD_6703</name>
</gene>
<dbReference type="Proteomes" id="UP001055167">
    <property type="component" value="Unassembled WGS sequence"/>
</dbReference>
<evidence type="ECO:0008006" key="4">
    <source>
        <dbReference type="Google" id="ProtNLM"/>
    </source>
</evidence>
<comment type="caution">
    <text evidence="2">The sequence shown here is derived from an EMBL/GenBank/DDBJ whole genome shotgun (WGS) entry which is preliminary data.</text>
</comment>
<name>A0ABQ4R9K6_9HYPH</name>
<accession>A0ABQ4R9K6</accession>
<feature type="compositionally biased region" description="Low complexity" evidence="1">
    <location>
        <begin position="25"/>
        <end position="39"/>
    </location>
</feature>
<reference evidence="2" key="2">
    <citation type="submission" date="2021-08" db="EMBL/GenBank/DDBJ databases">
        <authorList>
            <person name="Tani A."/>
            <person name="Ola A."/>
            <person name="Ogura Y."/>
            <person name="Katsura K."/>
            <person name="Hayashi T."/>
        </authorList>
    </citation>
    <scope>NUCLEOTIDE SEQUENCE</scope>
    <source>
        <strain evidence="2">KCTC 52305</strain>
    </source>
</reference>
<organism evidence="2 3">
    <name type="scientific">Methylobacterium crusticola</name>
    <dbReference type="NCBI Taxonomy" id="1697972"/>
    <lineage>
        <taxon>Bacteria</taxon>
        <taxon>Pseudomonadati</taxon>
        <taxon>Pseudomonadota</taxon>
        <taxon>Alphaproteobacteria</taxon>
        <taxon>Hyphomicrobiales</taxon>
        <taxon>Methylobacteriaceae</taxon>
        <taxon>Methylobacterium</taxon>
    </lineage>
</organism>
<evidence type="ECO:0000256" key="1">
    <source>
        <dbReference type="SAM" id="MobiDB-lite"/>
    </source>
</evidence>
<evidence type="ECO:0000313" key="2">
    <source>
        <dbReference type="EMBL" id="GJD53924.1"/>
    </source>
</evidence>
<evidence type="ECO:0000313" key="3">
    <source>
        <dbReference type="Proteomes" id="UP001055167"/>
    </source>
</evidence>
<feature type="region of interest" description="Disordered" evidence="1">
    <location>
        <begin position="1"/>
        <end position="85"/>
    </location>
</feature>
<dbReference type="RefSeq" id="WP_128564299.1">
    <property type="nucleotide sequence ID" value="NZ_BPQH01000041.1"/>
</dbReference>
<sequence>MPDKKPESEDGQESRRSSEVHVPEPQTGGTHTTTHSSQPQAPNPAIERDETKKRESVVDGRLDPDAQSPDNERAKPFDPKENDPA</sequence>